<accession>A0A917HIG6</accession>
<comment type="caution">
    <text evidence="5">The sequence shown here is derived from an EMBL/GenBank/DDBJ whole genome shotgun (WGS) entry which is preliminary data.</text>
</comment>
<keyword evidence="1" id="KW-0805">Transcription regulation</keyword>
<reference evidence="5" key="1">
    <citation type="journal article" date="2014" name="Int. J. Syst. Evol. Microbiol.">
        <title>Complete genome sequence of Corynebacterium casei LMG S-19264T (=DSM 44701T), isolated from a smear-ripened cheese.</title>
        <authorList>
            <consortium name="US DOE Joint Genome Institute (JGI-PGF)"/>
            <person name="Walter F."/>
            <person name="Albersmeier A."/>
            <person name="Kalinowski J."/>
            <person name="Ruckert C."/>
        </authorList>
    </citation>
    <scope>NUCLEOTIDE SEQUENCE</scope>
    <source>
        <strain evidence="5">CGMCC 1.12195</strain>
    </source>
</reference>
<dbReference type="RefSeq" id="WP_188504800.1">
    <property type="nucleotide sequence ID" value="NZ_BMER01000001.1"/>
</dbReference>
<evidence type="ECO:0000313" key="5">
    <source>
        <dbReference type="EMBL" id="GGG79689.1"/>
    </source>
</evidence>
<dbReference type="InterPro" id="IPR009057">
    <property type="entry name" value="Homeodomain-like_sf"/>
</dbReference>
<dbReference type="InterPro" id="IPR050204">
    <property type="entry name" value="AraC_XylS_family_regulators"/>
</dbReference>
<reference evidence="5" key="2">
    <citation type="submission" date="2020-09" db="EMBL/GenBank/DDBJ databases">
        <authorList>
            <person name="Sun Q."/>
            <person name="Zhou Y."/>
        </authorList>
    </citation>
    <scope>NUCLEOTIDE SEQUENCE</scope>
    <source>
        <strain evidence="5">CGMCC 1.12195</strain>
    </source>
</reference>
<dbReference type="InterPro" id="IPR054015">
    <property type="entry name" value="ExsA-like_N"/>
</dbReference>
<gene>
    <name evidence="5" type="ORF">GCM10007415_09940</name>
</gene>
<dbReference type="GO" id="GO:0003700">
    <property type="term" value="F:DNA-binding transcription factor activity"/>
    <property type="evidence" value="ECO:0007669"/>
    <property type="project" value="InterPro"/>
</dbReference>
<keyword evidence="2" id="KW-0238">DNA-binding</keyword>
<dbReference type="Pfam" id="PF22200">
    <property type="entry name" value="ExsA_N"/>
    <property type="match status" value="1"/>
</dbReference>
<dbReference type="Gene3D" id="1.10.10.60">
    <property type="entry name" value="Homeodomain-like"/>
    <property type="match status" value="1"/>
</dbReference>
<dbReference type="AlphaFoldDB" id="A0A917HIG6"/>
<protein>
    <submittedName>
        <fullName evidence="5">Transcriptional regulator</fullName>
    </submittedName>
</protein>
<evidence type="ECO:0000256" key="2">
    <source>
        <dbReference type="ARBA" id="ARBA00023125"/>
    </source>
</evidence>
<dbReference type="GO" id="GO:0043565">
    <property type="term" value="F:sequence-specific DNA binding"/>
    <property type="evidence" value="ECO:0007669"/>
    <property type="project" value="InterPro"/>
</dbReference>
<keyword evidence="3" id="KW-0804">Transcription</keyword>
<evidence type="ECO:0000259" key="4">
    <source>
        <dbReference type="PROSITE" id="PS01124"/>
    </source>
</evidence>
<dbReference type="InterPro" id="IPR018060">
    <property type="entry name" value="HTH_AraC"/>
</dbReference>
<dbReference type="EMBL" id="BMER01000001">
    <property type="protein sequence ID" value="GGG79689.1"/>
    <property type="molecule type" value="Genomic_DNA"/>
</dbReference>
<feature type="domain" description="HTH araC/xylS-type" evidence="4">
    <location>
        <begin position="176"/>
        <end position="274"/>
    </location>
</feature>
<dbReference type="Pfam" id="PF12833">
    <property type="entry name" value="HTH_18"/>
    <property type="match status" value="1"/>
</dbReference>
<dbReference type="PROSITE" id="PS01124">
    <property type="entry name" value="HTH_ARAC_FAMILY_2"/>
    <property type="match status" value="1"/>
</dbReference>
<dbReference type="SUPFAM" id="SSF46689">
    <property type="entry name" value="Homeodomain-like"/>
    <property type="match status" value="1"/>
</dbReference>
<evidence type="ECO:0000256" key="1">
    <source>
        <dbReference type="ARBA" id="ARBA00023015"/>
    </source>
</evidence>
<evidence type="ECO:0000256" key="3">
    <source>
        <dbReference type="ARBA" id="ARBA00023163"/>
    </source>
</evidence>
<name>A0A917HIG6_9SPHI</name>
<proteinExistence type="predicted"/>
<dbReference type="Proteomes" id="UP000660862">
    <property type="component" value="Unassembled WGS sequence"/>
</dbReference>
<evidence type="ECO:0000313" key="6">
    <source>
        <dbReference type="Proteomes" id="UP000660862"/>
    </source>
</evidence>
<dbReference type="SUPFAM" id="SSF51215">
    <property type="entry name" value="Regulatory protein AraC"/>
    <property type="match status" value="1"/>
</dbReference>
<dbReference type="SMART" id="SM00342">
    <property type="entry name" value="HTH_ARAC"/>
    <property type="match status" value="1"/>
</dbReference>
<sequence>MYNRLVTYQNHRIILSHERTKAATMDIYPSQHLLTFIREGVLKVTQGGTVMQFTPGEFVLFRKFTPATITKTGQGNDTRFSSIVFSFHEDLVNESLQQLKIHPPTESKAPLRQVFGIASTPILDQFIQSLHLFFEQGVAMDDQLAKLKTMEALIGLIKADRQLAYQLQHFSGRSKADLFAYMNVHYLENRKLATFARGSGRSLTVFKKDFKVLYGTTPAKWLKQKRLDHAYQLLTTTPRKASEIYLECGFEDLAHFSKSFKKQFNINPSRVTPF</sequence>
<dbReference type="PANTHER" id="PTHR46796">
    <property type="entry name" value="HTH-TYPE TRANSCRIPTIONAL ACTIVATOR RHAS-RELATED"/>
    <property type="match status" value="1"/>
</dbReference>
<keyword evidence="6" id="KW-1185">Reference proteome</keyword>
<organism evidence="5 6">
    <name type="scientific">Parapedobacter pyrenivorans</name>
    <dbReference type="NCBI Taxonomy" id="1305674"/>
    <lineage>
        <taxon>Bacteria</taxon>
        <taxon>Pseudomonadati</taxon>
        <taxon>Bacteroidota</taxon>
        <taxon>Sphingobacteriia</taxon>
        <taxon>Sphingobacteriales</taxon>
        <taxon>Sphingobacteriaceae</taxon>
        <taxon>Parapedobacter</taxon>
    </lineage>
</organism>
<dbReference type="InterPro" id="IPR037923">
    <property type="entry name" value="HTH-like"/>
</dbReference>
<dbReference type="PANTHER" id="PTHR46796:SF6">
    <property type="entry name" value="ARAC SUBFAMILY"/>
    <property type="match status" value="1"/>
</dbReference>